<name>A0A392Q4G4_9FABA</name>
<evidence type="ECO:0000256" key="1">
    <source>
        <dbReference type="SAM" id="MobiDB-lite"/>
    </source>
</evidence>
<dbReference type="EMBL" id="LXQA010110155">
    <property type="protein sequence ID" value="MCI18436.1"/>
    <property type="molecule type" value="Genomic_DNA"/>
</dbReference>
<proteinExistence type="predicted"/>
<comment type="caution">
    <text evidence="2">The sequence shown here is derived from an EMBL/GenBank/DDBJ whole genome shotgun (WGS) entry which is preliminary data.</text>
</comment>
<keyword evidence="3" id="KW-1185">Reference proteome</keyword>
<reference evidence="2 3" key="1">
    <citation type="journal article" date="2018" name="Front. Plant Sci.">
        <title>Red Clover (Trifolium pratense) and Zigzag Clover (T. medium) - A Picture of Genomic Similarities and Differences.</title>
        <authorList>
            <person name="Dluhosova J."/>
            <person name="Istvanek J."/>
            <person name="Nedelnik J."/>
            <person name="Repkova J."/>
        </authorList>
    </citation>
    <scope>NUCLEOTIDE SEQUENCE [LARGE SCALE GENOMIC DNA]</scope>
    <source>
        <strain evidence="3">cv. 10/8</strain>
        <tissue evidence="2">Leaf</tissue>
    </source>
</reference>
<feature type="non-terminal residue" evidence="2">
    <location>
        <position position="1"/>
    </location>
</feature>
<organism evidence="2 3">
    <name type="scientific">Trifolium medium</name>
    <dbReference type="NCBI Taxonomy" id="97028"/>
    <lineage>
        <taxon>Eukaryota</taxon>
        <taxon>Viridiplantae</taxon>
        <taxon>Streptophyta</taxon>
        <taxon>Embryophyta</taxon>
        <taxon>Tracheophyta</taxon>
        <taxon>Spermatophyta</taxon>
        <taxon>Magnoliopsida</taxon>
        <taxon>eudicotyledons</taxon>
        <taxon>Gunneridae</taxon>
        <taxon>Pentapetalae</taxon>
        <taxon>rosids</taxon>
        <taxon>fabids</taxon>
        <taxon>Fabales</taxon>
        <taxon>Fabaceae</taxon>
        <taxon>Papilionoideae</taxon>
        <taxon>50 kb inversion clade</taxon>
        <taxon>NPAAA clade</taxon>
        <taxon>Hologalegina</taxon>
        <taxon>IRL clade</taxon>
        <taxon>Trifolieae</taxon>
        <taxon>Trifolium</taxon>
    </lineage>
</organism>
<evidence type="ECO:0000313" key="3">
    <source>
        <dbReference type="Proteomes" id="UP000265520"/>
    </source>
</evidence>
<dbReference type="Proteomes" id="UP000265520">
    <property type="component" value="Unassembled WGS sequence"/>
</dbReference>
<protein>
    <submittedName>
        <fullName evidence="2">Uncharacterized protein</fullName>
    </submittedName>
</protein>
<feature type="region of interest" description="Disordered" evidence="1">
    <location>
        <begin position="1"/>
        <end position="42"/>
    </location>
</feature>
<dbReference type="AlphaFoldDB" id="A0A392Q4G4"/>
<sequence>VSLSGTDEIDPENLEMKTPPKRSGKELTSSSQQADVEELIGSKLSSTKLMKIPKKE</sequence>
<evidence type="ECO:0000313" key="2">
    <source>
        <dbReference type="EMBL" id="MCI18436.1"/>
    </source>
</evidence>
<accession>A0A392Q4G4</accession>